<feature type="region of interest" description="Disordered" evidence="4">
    <location>
        <begin position="1029"/>
        <end position="1052"/>
    </location>
</feature>
<feature type="compositionally biased region" description="Basic and acidic residues" evidence="4">
    <location>
        <begin position="1029"/>
        <end position="1049"/>
    </location>
</feature>
<keyword evidence="7" id="KW-0675">Receptor</keyword>
<keyword evidence="3" id="KW-0175">Coiled coil</keyword>
<dbReference type="Pfam" id="PF10275">
    <property type="entry name" value="Peptidase_C65"/>
    <property type="match status" value="1"/>
</dbReference>
<dbReference type="Pfam" id="PF07714">
    <property type="entry name" value="PK_Tyr_Ser-Thr"/>
    <property type="match status" value="2"/>
</dbReference>
<dbReference type="InterPro" id="IPR001245">
    <property type="entry name" value="Ser-Thr/Tyr_kinase_cat_dom"/>
</dbReference>
<dbReference type="CDD" id="cd22744">
    <property type="entry name" value="OTU"/>
    <property type="match status" value="1"/>
</dbReference>
<dbReference type="InterPro" id="IPR011009">
    <property type="entry name" value="Kinase-like_dom_sf"/>
</dbReference>
<reference evidence="7" key="1">
    <citation type="submission" date="2023-01" db="EMBL/GenBank/DDBJ databases">
        <title>Genome assembly of the deep-sea coral Lophelia pertusa.</title>
        <authorList>
            <person name="Herrera S."/>
            <person name="Cordes E."/>
        </authorList>
    </citation>
    <scope>NUCLEOTIDE SEQUENCE</scope>
    <source>
        <strain evidence="7">USNM1676648</strain>
        <tissue evidence="7">Polyp</tissue>
    </source>
</reference>
<evidence type="ECO:0000256" key="3">
    <source>
        <dbReference type="SAM" id="Coils"/>
    </source>
</evidence>
<keyword evidence="1" id="KW-0547">Nucleotide-binding</keyword>
<evidence type="ECO:0000259" key="5">
    <source>
        <dbReference type="PROSITE" id="PS50011"/>
    </source>
</evidence>
<evidence type="ECO:0000313" key="7">
    <source>
        <dbReference type="EMBL" id="KAJ7386518.1"/>
    </source>
</evidence>
<feature type="domain" description="Protein kinase" evidence="5">
    <location>
        <begin position="1059"/>
        <end position="1275"/>
    </location>
</feature>
<sequence length="1275" mass="145025">MASSEDGVKTGDLIDDETSQNRYNLKRNLSGRNLIVDEVAKDGNCFFRSVALQLCKHLARYKENIGEHCTSLGLGRSEEEDTGKLRQLLVKELSKNIEEYKNWMTSGSDMLEEIGKIQESASSDESSQKVITETRFTGGTCMNKKEPTKIPYHNYENEQNRNTYQPLIRYDETVVSPSDDPSRLPCRDSKRQPSECSYASGSTGCTELCSTLSDTSSDVSSQIPDESPSRNDRRKHGAHYAVKFNNYSTGTIVVGEKAKIVNVQPRDDTDNIDLPSTSTVQASMPPDPSPSEVVDAMTDTGISEENITQTHVGENCPGTYTYCPVINHRQQGGNKGPKRNARPGRGILINKGGVKCHWSIETFLENPEKFIQDMDTNAGSLKEEKEDFILHKILPHQEKKWGKCFSSNEEIYEILAKISCSGKSGKVVRQALQLLLHLICKDNFDSCNQNLLGVEAITRSSILSPDGLFKKDRHSERELKLQVYSRILSSLVIQQVRQEELPIVTLEQDLKKLQNELKRFSNQLSNKKKDGFRYSMDFILKAISYLLRPNDKLKGFLDECKEYCLNQAINSNELKVLRKLKKNGEWIDLHCILIHLHGKVHSERPIPQMETERRAMKLIRLLVETYLKGGGGDDWRFCLLAASILSDIARNCAKKEMRQEASDCLVIALKDAKVQKRPECRACLERRSSEVLFCPDRVTKTSSVVNVLYKNQHLQHELPVDLHIEHLSSTYKNQTLEINKTTISKSLSCFVNHGMFQRKKVAVKVLLVKKEHLLKEDPIFHARERLIREADNMIQLNQSHHPNIPVLLGYDTKYLPYHLITPFERWGDLLQFVRSSREESPHLQPIQLLKMLIGIADALLYLEKKSSVHRAVMATNVLVGDNYVCKLGGMHSLQPLTNQTENSDFSVYSHCSADDGSPEFISITNDEELPVRWKAPECILEHRYSTASDVWAFGVLMYEVLTHGCLPYRHVLNDDEVVKCVTNTDGKKALPFEPCFEKKEYELMMQCCEFHRYTRLKLCEVKAKLREMHTNADEEQSRPDPPPLDRHVTYESSDLGNSEDIYSYIPADTYDDVRNSQSIEEEQGIYDVGSQQSIQEDQDTLCGKAFNSEWSEVMMEMKQEDFANTLIMPNRGDRPRRQMVQGVSMVRETIKRGDVHHLRRLLELDHPNLVSISKIHNLDSHCPNCGSGKKYVLERRCQIGDIVTYLSQVASALHYLHVNHVVHGDLRAKYVNVLAPDKVQVGHLGRSKPLSMIDGEVNSASCVVEATMPTDSIRW</sequence>
<dbReference type="GO" id="GO:0005524">
    <property type="term" value="F:ATP binding"/>
    <property type="evidence" value="ECO:0007669"/>
    <property type="project" value="UniProtKB-KW"/>
</dbReference>
<dbReference type="Gene3D" id="1.10.510.10">
    <property type="entry name" value="Transferase(Phosphotransferase) domain 1"/>
    <property type="match status" value="2"/>
</dbReference>
<feature type="region of interest" description="Disordered" evidence="4">
    <location>
        <begin position="139"/>
        <end position="237"/>
    </location>
</feature>
<dbReference type="EMBL" id="MU825876">
    <property type="protein sequence ID" value="KAJ7386518.1"/>
    <property type="molecule type" value="Genomic_DNA"/>
</dbReference>
<evidence type="ECO:0000313" key="8">
    <source>
        <dbReference type="Proteomes" id="UP001163046"/>
    </source>
</evidence>
<dbReference type="InterPro" id="IPR038765">
    <property type="entry name" value="Papain-like_cys_pep_sf"/>
</dbReference>
<keyword evidence="7" id="KW-0808">Transferase</keyword>
<dbReference type="InterPro" id="IPR000719">
    <property type="entry name" value="Prot_kinase_dom"/>
</dbReference>
<dbReference type="PRINTS" id="PR00109">
    <property type="entry name" value="TYRKINASE"/>
</dbReference>
<evidence type="ECO:0000256" key="2">
    <source>
        <dbReference type="ARBA" id="ARBA00022840"/>
    </source>
</evidence>
<dbReference type="PROSITE" id="PS50011">
    <property type="entry name" value="PROTEIN_KINASE_DOM"/>
    <property type="match status" value="2"/>
</dbReference>
<feature type="compositionally biased region" description="Basic and acidic residues" evidence="4">
    <location>
        <begin position="180"/>
        <end position="193"/>
    </location>
</feature>
<keyword evidence="2" id="KW-0067">ATP-binding</keyword>
<dbReference type="InterPro" id="IPR050198">
    <property type="entry name" value="Non-receptor_tyrosine_kinases"/>
</dbReference>
<name>A0A9X0D5K1_9CNID</name>
<dbReference type="PANTHER" id="PTHR24418">
    <property type="entry name" value="TYROSINE-PROTEIN KINASE"/>
    <property type="match status" value="1"/>
</dbReference>
<feature type="compositionally biased region" description="Low complexity" evidence="4">
    <location>
        <begin position="210"/>
        <end position="221"/>
    </location>
</feature>
<feature type="region of interest" description="Disordered" evidence="4">
    <location>
        <begin position="266"/>
        <end position="292"/>
    </location>
</feature>
<dbReference type="Gene3D" id="3.90.70.80">
    <property type="match status" value="1"/>
</dbReference>
<dbReference type="InterPro" id="IPR007110">
    <property type="entry name" value="Ig-like_dom"/>
</dbReference>
<dbReference type="EC" id="2.7.10.1" evidence="7"/>
<evidence type="ECO:0000256" key="1">
    <source>
        <dbReference type="ARBA" id="ARBA00022741"/>
    </source>
</evidence>
<evidence type="ECO:0000259" key="6">
    <source>
        <dbReference type="PROSITE" id="PS50835"/>
    </source>
</evidence>
<dbReference type="OrthoDB" id="5978482at2759"/>
<organism evidence="7 8">
    <name type="scientific">Desmophyllum pertusum</name>
    <dbReference type="NCBI Taxonomy" id="174260"/>
    <lineage>
        <taxon>Eukaryota</taxon>
        <taxon>Metazoa</taxon>
        <taxon>Cnidaria</taxon>
        <taxon>Anthozoa</taxon>
        <taxon>Hexacorallia</taxon>
        <taxon>Scleractinia</taxon>
        <taxon>Caryophylliina</taxon>
        <taxon>Caryophylliidae</taxon>
        <taxon>Desmophyllum</taxon>
    </lineage>
</organism>
<accession>A0A9X0D5K1</accession>
<protein>
    <submittedName>
        <fullName evidence="7">Ephrin type-A receptor 1</fullName>
        <ecNumber evidence="7">2.7.10.1</ecNumber>
    </submittedName>
</protein>
<dbReference type="GO" id="GO:0004714">
    <property type="term" value="F:transmembrane receptor protein tyrosine kinase activity"/>
    <property type="evidence" value="ECO:0007669"/>
    <property type="project" value="UniProtKB-EC"/>
</dbReference>
<dbReference type="SUPFAM" id="SSF56112">
    <property type="entry name" value="Protein kinase-like (PK-like)"/>
    <property type="match status" value="2"/>
</dbReference>
<comment type="caution">
    <text evidence="7">The sequence shown here is derived from an EMBL/GenBank/DDBJ whole genome shotgun (WGS) entry which is preliminary data.</text>
</comment>
<dbReference type="InterPro" id="IPR019400">
    <property type="entry name" value="Peptidase_C65_otubain"/>
</dbReference>
<proteinExistence type="predicted"/>
<evidence type="ECO:0000256" key="4">
    <source>
        <dbReference type="SAM" id="MobiDB-lite"/>
    </source>
</evidence>
<dbReference type="Proteomes" id="UP001163046">
    <property type="component" value="Unassembled WGS sequence"/>
</dbReference>
<feature type="domain" description="Ig-like" evidence="6">
    <location>
        <begin position="1236"/>
        <end position="1275"/>
    </location>
</feature>
<dbReference type="AlphaFoldDB" id="A0A9X0D5K1"/>
<gene>
    <name evidence="7" type="primary">EPHA1</name>
    <name evidence="7" type="ORF">OS493_008654</name>
</gene>
<keyword evidence="8" id="KW-1185">Reference proteome</keyword>
<dbReference type="PROSITE" id="PS50835">
    <property type="entry name" value="IG_LIKE"/>
    <property type="match status" value="1"/>
</dbReference>
<feature type="compositionally biased region" description="Polar residues" evidence="4">
    <location>
        <begin position="194"/>
        <end position="209"/>
    </location>
</feature>
<feature type="domain" description="Protein kinase" evidence="5">
    <location>
        <begin position="716"/>
        <end position="1032"/>
    </location>
</feature>
<feature type="coiled-coil region" evidence="3">
    <location>
        <begin position="496"/>
        <end position="530"/>
    </location>
</feature>
<dbReference type="SUPFAM" id="SSF54001">
    <property type="entry name" value="Cysteine proteinases"/>
    <property type="match status" value="1"/>
</dbReference>